<feature type="coiled-coil region" evidence="1">
    <location>
        <begin position="562"/>
        <end position="624"/>
    </location>
</feature>
<organism evidence="4 5">
    <name type="scientific">Phialocephala subalpina</name>
    <dbReference type="NCBI Taxonomy" id="576137"/>
    <lineage>
        <taxon>Eukaryota</taxon>
        <taxon>Fungi</taxon>
        <taxon>Dikarya</taxon>
        <taxon>Ascomycota</taxon>
        <taxon>Pezizomycotina</taxon>
        <taxon>Leotiomycetes</taxon>
        <taxon>Helotiales</taxon>
        <taxon>Mollisiaceae</taxon>
        <taxon>Phialocephala</taxon>
        <taxon>Phialocephala fortinii species complex</taxon>
    </lineage>
</organism>
<name>A0A1L7X159_9HELO</name>
<gene>
    <name evidence="4" type="ORF">PAC_08647</name>
</gene>
<feature type="region of interest" description="Disordered" evidence="2">
    <location>
        <begin position="353"/>
        <end position="407"/>
    </location>
</feature>
<feature type="domain" description="C2H2-type" evidence="3">
    <location>
        <begin position="436"/>
        <end position="465"/>
    </location>
</feature>
<feature type="region of interest" description="Disordered" evidence="2">
    <location>
        <begin position="506"/>
        <end position="550"/>
    </location>
</feature>
<dbReference type="SMART" id="SM00355">
    <property type="entry name" value="ZnF_C2H2"/>
    <property type="match status" value="2"/>
</dbReference>
<feature type="domain" description="C2H2-type" evidence="3">
    <location>
        <begin position="408"/>
        <end position="432"/>
    </location>
</feature>
<feature type="compositionally biased region" description="Polar residues" evidence="2">
    <location>
        <begin position="385"/>
        <end position="404"/>
    </location>
</feature>
<reference evidence="4 5" key="1">
    <citation type="submission" date="2016-03" db="EMBL/GenBank/DDBJ databases">
        <authorList>
            <person name="Ploux O."/>
        </authorList>
    </citation>
    <scope>NUCLEOTIDE SEQUENCE [LARGE SCALE GENOMIC DNA]</scope>
    <source>
        <strain evidence="4 5">UAMH 11012</strain>
    </source>
</reference>
<evidence type="ECO:0000256" key="1">
    <source>
        <dbReference type="SAM" id="Coils"/>
    </source>
</evidence>
<dbReference type="OrthoDB" id="5305647at2759"/>
<keyword evidence="1" id="KW-0175">Coiled coil</keyword>
<proteinExistence type="predicted"/>
<evidence type="ECO:0000313" key="5">
    <source>
        <dbReference type="Proteomes" id="UP000184330"/>
    </source>
</evidence>
<keyword evidence="5" id="KW-1185">Reference proteome</keyword>
<dbReference type="STRING" id="576137.A0A1L7X159"/>
<protein>
    <recommendedName>
        <fullName evidence="3">C2H2-type domain-containing protein</fullName>
    </recommendedName>
</protein>
<accession>A0A1L7X159</accession>
<feature type="compositionally biased region" description="Acidic residues" evidence="2">
    <location>
        <begin position="523"/>
        <end position="534"/>
    </location>
</feature>
<feature type="region of interest" description="Disordered" evidence="2">
    <location>
        <begin position="311"/>
        <end position="333"/>
    </location>
</feature>
<dbReference type="AlphaFoldDB" id="A0A1L7X159"/>
<feature type="compositionally biased region" description="Polar residues" evidence="2">
    <location>
        <begin position="319"/>
        <end position="331"/>
    </location>
</feature>
<evidence type="ECO:0000259" key="3">
    <source>
        <dbReference type="SMART" id="SM00355"/>
    </source>
</evidence>
<sequence>MNSHTLRNHPTRLRSQFEKLIRDYVLKDIIHSTPTHSPHFDLAPTTGIPDSRKETPQMAIQVDRKCTEVMELTSMLELHRNSARVFVIGSLGAQRITILTKLLPDGLDDCCLPFVRGRNQQIRQGKPQKYRVFKCEKELFHQPPEDQGYEDALERNDKYWKKQRQAADLAFFIESVQHLLEYLALLLHRIIQALLLCTFAEFPNRRRPRCTTMPWNIWPALVVLWGVCWMFHGTPDFIEEEANLFNSLFDEEALPSVQWSPPGLVFDPIAGHNQFQYNFAFDDGSRNLAYVPYMDQGVNQNFFNQDFPAQASVHEGSRPPTQFESPPTSQVERPVQPAVVVADGPSHAQLQSIATPSERPNLNGISLASPTPSSMAPGRPYLPTQHPQQNRTTSEQPQSPQQNGEGLYICTSCSSGKTFDILSKWKTHMDQHTRPYLCTIEGCPRGIHGFATKNELTRHERCTRHPSRSISVGPSRAARLEGLPPVTSVEKLAQEQSEMMAAPQGFVPIDKGKGRAKRTFTDESGDLGEIEESGEASGAGSGSKRVKAVNDDLDTSKSIASGRELVKENERLQQQLHSAKEEAETYQKEKEEMDLRLKKIEEELGRCRQRNKQLETEIDRCHKQEEKNGDMLMSQCRIIERMQQAQQGA</sequence>
<dbReference type="Gene3D" id="3.30.160.60">
    <property type="entry name" value="Classic Zinc Finger"/>
    <property type="match status" value="1"/>
</dbReference>
<dbReference type="InterPro" id="IPR013087">
    <property type="entry name" value="Znf_C2H2_type"/>
</dbReference>
<dbReference type="EMBL" id="FJOG01000012">
    <property type="protein sequence ID" value="CZR58755.1"/>
    <property type="molecule type" value="Genomic_DNA"/>
</dbReference>
<dbReference type="Proteomes" id="UP000184330">
    <property type="component" value="Unassembled WGS sequence"/>
</dbReference>
<evidence type="ECO:0000313" key="4">
    <source>
        <dbReference type="EMBL" id="CZR58755.1"/>
    </source>
</evidence>
<feature type="compositionally biased region" description="Polar residues" evidence="2">
    <location>
        <begin position="353"/>
        <end position="374"/>
    </location>
</feature>
<evidence type="ECO:0000256" key="2">
    <source>
        <dbReference type="SAM" id="MobiDB-lite"/>
    </source>
</evidence>